<dbReference type="Pfam" id="PF00078">
    <property type="entry name" value="RVT_1"/>
    <property type="match status" value="1"/>
</dbReference>
<dbReference type="Proteomes" id="UP000325315">
    <property type="component" value="Unassembled WGS sequence"/>
</dbReference>
<dbReference type="CDD" id="cd01647">
    <property type="entry name" value="RT_LTR"/>
    <property type="match status" value="1"/>
</dbReference>
<dbReference type="Pfam" id="PF24626">
    <property type="entry name" value="SH3_Tf2-1"/>
    <property type="match status" value="1"/>
</dbReference>
<dbReference type="OrthoDB" id="2272416at2759"/>
<dbReference type="Pfam" id="PF03732">
    <property type="entry name" value="Retrotrans_gag"/>
    <property type="match status" value="1"/>
</dbReference>
<dbReference type="InterPro" id="IPR000477">
    <property type="entry name" value="RT_dom"/>
</dbReference>
<keyword evidence="4" id="KW-1185">Reference proteome</keyword>
<reference evidence="4" key="1">
    <citation type="journal article" date="2019" name="Plant Biotechnol. J.">
        <title>Genome sequencing of the Australian wild diploid species Gossypium australe highlights disease resistance and delayed gland morphogenesis.</title>
        <authorList>
            <person name="Cai Y."/>
            <person name="Cai X."/>
            <person name="Wang Q."/>
            <person name="Wang P."/>
            <person name="Zhang Y."/>
            <person name="Cai C."/>
            <person name="Xu Y."/>
            <person name="Wang K."/>
            <person name="Zhou Z."/>
            <person name="Wang C."/>
            <person name="Geng S."/>
            <person name="Li B."/>
            <person name="Dong Q."/>
            <person name="Hou Y."/>
            <person name="Wang H."/>
            <person name="Ai P."/>
            <person name="Liu Z."/>
            <person name="Yi F."/>
            <person name="Sun M."/>
            <person name="An G."/>
            <person name="Cheng J."/>
            <person name="Zhang Y."/>
            <person name="Shi Q."/>
            <person name="Xie Y."/>
            <person name="Shi X."/>
            <person name="Chang Y."/>
            <person name="Huang F."/>
            <person name="Chen Y."/>
            <person name="Hong S."/>
            <person name="Mi L."/>
            <person name="Sun Q."/>
            <person name="Zhang L."/>
            <person name="Zhou B."/>
            <person name="Peng R."/>
            <person name="Zhang X."/>
            <person name="Liu F."/>
        </authorList>
    </citation>
    <scope>NUCLEOTIDE SEQUENCE [LARGE SCALE GENOMIC DNA]</scope>
    <source>
        <strain evidence="4">cv. PA1801</strain>
    </source>
</reference>
<dbReference type="InterPro" id="IPR041577">
    <property type="entry name" value="RT_RNaseH_2"/>
</dbReference>
<accession>A0A5B6VBX7</accession>
<dbReference type="AlphaFoldDB" id="A0A5B6VBX7"/>
<dbReference type="PANTHER" id="PTHR24559">
    <property type="entry name" value="TRANSPOSON TY3-I GAG-POL POLYPROTEIN"/>
    <property type="match status" value="1"/>
</dbReference>
<comment type="caution">
    <text evidence="3">The sequence shown here is derived from an EMBL/GenBank/DDBJ whole genome shotgun (WGS) entry which is preliminary data.</text>
</comment>
<dbReference type="Gene3D" id="3.10.10.10">
    <property type="entry name" value="HIV Type 1 Reverse Transcriptase, subunit A, domain 1"/>
    <property type="match status" value="1"/>
</dbReference>
<dbReference type="Gene3D" id="3.30.70.270">
    <property type="match status" value="1"/>
</dbReference>
<name>A0A5B6VBX7_9ROSI</name>
<protein>
    <submittedName>
        <fullName evidence="3">Ty3-gypsy retrotransposon protein</fullName>
    </submittedName>
</protein>
<dbReference type="InterPro" id="IPR056924">
    <property type="entry name" value="SH3_Tf2-1"/>
</dbReference>
<dbReference type="EMBL" id="SMMG02000007">
    <property type="protein sequence ID" value="KAA3466638.1"/>
    <property type="molecule type" value="Genomic_DNA"/>
</dbReference>
<dbReference type="InterPro" id="IPR012337">
    <property type="entry name" value="RNaseH-like_sf"/>
</dbReference>
<dbReference type="Gene3D" id="3.30.420.10">
    <property type="entry name" value="Ribonuclease H-like superfamily/Ribonuclease H"/>
    <property type="match status" value="1"/>
</dbReference>
<dbReference type="Pfam" id="PF17919">
    <property type="entry name" value="RT_RNaseH_2"/>
    <property type="match status" value="1"/>
</dbReference>
<organism evidence="3 4">
    <name type="scientific">Gossypium australe</name>
    <dbReference type="NCBI Taxonomy" id="47621"/>
    <lineage>
        <taxon>Eukaryota</taxon>
        <taxon>Viridiplantae</taxon>
        <taxon>Streptophyta</taxon>
        <taxon>Embryophyta</taxon>
        <taxon>Tracheophyta</taxon>
        <taxon>Spermatophyta</taxon>
        <taxon>Magnoliopsida</taxon>
        <taxon>eudicotyledons</taxon>
        <taxon>Gunneridae</taxon>
        <taxon>Pentapetalae</taxon>
        <taxon>rosids</taxon>
        <taxon>malvids</taxon>
        <taxon>Malvales</taxon>
        <taxon>Malvaceae</taxon>
        <taxon>Malvoideae</taxon>
        <taxon>Gossypium</taxon>
    </lineage>
</organism>
<dbReference type="PROSITE" id="PS50878">
    <property type="entry name" value="RT_POL"/>
    <property type="match status" value="1"/>
</dbReference>
<feature type="region of interest" description="Disordered" evidence="1">
    <location>
        <begin position="277"/>
        <end position="297"/>
    </location>
</feature>
<dbReference type="InterPro" id="IPR043128">
    <property type="entry name" value="Rev_trsase/Diguanyl_cyclase"/>
</dbReference>
<feature type="domain" description="Reverse transcriptase" evidence="2">
    <location>
        <begin position="422"/>
        <end position="601"/>
    </location>
</feature>
<dbReference type="SUPFAM" id="SSF53098">
    <property type="entry name" value="Ribonuclease H-like"/>
    <property type="match status" value="1"/>
</dbReference>
<gene>
    <name evidence="3" type="ORF">EPI10_001717</name>
</gene>
<evidence type="ECO:0000313" key="4">
    <source>
        <dbReference type="Proteomes" id="UP000325315"/>
    </source>
</evidence>
<dbReference type="InterPro" id="IPR053134">
    <property type="entry name" value="RNA-dir_DNA_polymerase"/>
</dbReference>
<evidence type="ECO:0000259" key="2">
    <source>
        <dbReference type="PROSITE" id="PS50878"/>
    </source>
</evidence>
<sequence length="1202" mass="138442">MDPNRAIADEVESNAPSPAQGTAPSDSRSITGSQRGKAKEAFFHMMNEWFTQYIRTNPAAQQPPPPPNPQPVLVAPQVVEHQRLNKPPVDKFTEFRKKYISQRFLDQKHKEFLELKQGQMTMTEYEREFVRLSKYTREYVPTEEIMCKRFVDGLNEDIKLLVGILELKEFVVLVDRACKAEELSKEKRKVDLEVRDSMKRSTSKPCHSSSKKSRDYFNRSTTSTGYSNRDRGKQYTSPKAQATSVSSVDSVKDIKLECQQCGRRHFGDYWNARSSNTATRGRPLRNAGNASSNRGTTRDSTVRFEVEYVLELTLFALAKMRHRQMSLPIHFLFTTLIRKIIELKCQKNEILQIEFDESSGLPIVISSMSAQRCIRRGCEAYLAYVLDIIVSESKIESVHIVREYLDVFPEELLGLPPIKELIDRGFARLSFSPWGAPVLFVKKKDGSMRMCIDYRQLNKVTIKNKYPLPRIDDLFGQMKGATVFSKIDLRSSYYQLRVKDFDVLKTMFRTRYGHYEFLVIPFGLTNTPAIFMDLINRIFRSYLDRFVVVFIDDILIYLRDESEHAEHLRIVLQTLRDKQLYAKFNKCEFWLREVGFLGHIVSAEALLTEALVLIQPKSGKEFVIYSDASLNDLGCVLMQEGKVIAYASKQFKPHEKNYLTHDLELAAIKDLNLRQRRWLELLKDYELVIDYHLGKTNEVADALSRKSLFTLRAINTQLTFSDDGSILAELKAKPVFLQKFSTRHSSNLSVHPGSTEMYNDLKKLYWWSVTMDFISGLPLTLKKKYAIWVVVDLLTKSTHFIPIRTDCPVNRLAELYIAEIVSYEIPVLIISDRDLRFTSSFQPSIKMAPYEALCGHKCRTPLYWTELNIEFQIDDKVFLKVSLWKKILIFGRKGKLSLRFIEPYDIIKRIGPVAYRLALLSELEKIHNVFHVSMLRRYRSDPSHVISPLEIEIQPDMAYNEEPIKILACEVKDMRNKCIALVKVLWYVHGTMNGKLMICGYRIAYYVMTVMLHGRVSSGVEIEMNSVCSTRATRAGTQPCASISNVHTACDTSVSGGRVRHKAWPHGVVSPVMLRNHILALDMGEGCYKKAFVASTRCKGKPLWWNSRKVILCGNLCLRMPLWQISKRKHLCGDLCQRKASVAISIKEAFVAISKRKRLRDKGNKVAKKYAPGGTTPRLRQKEVARWVVHTEEVKWRVQVRA</sequence>
<feature type="region of interest" description="Disordered" evidence="1">
    <location>
        <begin position="194"/>
        <end position="244"/>
    </location>
</feature>
<feature type="compositionally biased region" description="Polar residues" evidence="1">
    <location>
        <begin position="234"/>
        <end position="243"/>
    </location>
</feature>
<dbReference type="SUPFAM" id="SSF56672">
    <property type="entry name" value="DNA/RNA polymerases"/>
    <property type="match status" value="1"/>
</dbReference>
<evidence type="ECO:0000256" key="1">
    <source>
        <dbReference type="SAM" id="MobiDB-lite"/>
    </source>
</evidence>
<feature type="compositionally biased region" description="Polar residues" evidence="1">
    <location>
        <begin position="218"/>
        <end position="227"/>
    </location>
</feature>
<dbReference type="InterPro" id="IPR036397">
    <property type="entry name" value="RNaseH_sf"/>
</dbReference>
<feature type="compositionally biased region" description="Polar residues" evidence="1">
    <location>
        <begin position="14"/>
        <end position="34"/>
    </location>
</feature>
<dbReference type="InterPro" id="IPR005162">
    <property type="entry name" value="Retrotrans_gag_dom"/>
</dbReference>
<dbReference type="PANTHER" id="PTHR24559:SF444">
    <property type="entry name" value="REVERSE TRANSCRIPTASE DOMAIN-CONTAINING PROTEIN"/>
    <property type="match status" value="1"/>
</dbReference>
<dbReference type="GO" id="GO:0003676">
    <property type="term" value="F:nucleic acid binding"/>
    <property type="evidence" value="ECO:0007669"/>
    <property type="project" value="InterPro"/>
</dbReference>
<dbReference type="InterPro" id="IPR043502">
    <property type="entry name" value="DNA/RNA_pol_sf"/>
</dbReference>
<evidence type="ECO:0000313" key="3">
    <source>
        <dbReference type="EMBL" id="KAA3466638.1"/>
    </source>
</evidence>
<proteinExistence type="predicted"/>
<feature type="region of interest" description="Disordered" evidence="1">
    <location>
        <begin position="1"/>
        <end position="38"/>
    </location>
</feature>